<dbReference type="AlphaFoldDB" id="A0A1H8B2H8"/>
<dbReference type="Pfam" id="PF19045">
    <property type="entry name" value="Ligase_CoA_2"/>
    <property type="match status" value="1"/>
</dbReference>
<dbReference type="InterPro" id="IPR032875">
    <property type="entry name" value="Succ_CoA_lig_flav_dom"/>
</dbReference>
<dbReference type="SUPFAM" id="SSF52210">
    <property type="entry name" value="Succinyl-CoA synthetase domains"/>
    <property type="match status" value="2"/>
</dbReference>
<protein>
    <submittedName>
        <fullName evidence="8">Acetyltransferase</fullName>
    </submittedName>
</protein>
<sequence>MGRIQTMFDPTTIALIGASEKPGAVGRTILEKLLNSEKRRIYPVNPAREFLLGLKCYPDISAVPEHVDLAVIATPAPLVPQVTEECGRAGVDGVVIVSAGFRETGKEGRRFEQEIDRIGKEYGMRILGPNSVGFVRPPIDLRATFLKNIPPPGHIAFISQSAALGSAILDWAADAGIGFSLFASLGDMTDIDFADMIDYLEEYDEDTKSILVYMESVGNARKFMSAARGFARRKPIIILKPGKYIERAKAVESRFESMAGENDVYGAAFRRAGVLRVKEIAELFDAAAVLVSRKFARGPRVAVIGSAGPCAVTMDALIKRGGEPANLSQESMDRLNAVMPPYWNKANPVYLHGGATVEQYAKALEICIQDAAVDGVLANYVPLINAPSDQVALAIVEVAEKTRKPIIAAWMGGKVVQEGKRIFAQNGILAYDTPEEAARSYMNMFNYRRYLNRLYETPAALPEQEAPPKERLRTILQMALAEGRTLLNQWEAKEFLAAYGIPTTMPQIARSPEEAAVIADKLGYPVVLKIVSPDISRKSDVEGVILGIDSREELPGAYEKLIRRGKKWAPAATLSGVAVERMMTRIDFEILLGAKKDKDFGSFLFFGVGGTMAGAIRDYSVGLPPLNKTLATMLVQDTKVYKILRGSRDMTEADFARLEEILVNFSNLIVDFPELAEIEVNPLAISPDDMAVLDARILIEREPIPGGPSSYPHLAISPYPTKYVTSWRTRSGAEVVLRPIRPEDEPAKYEMLLSSSPESLRTRFFYTVKDIPHKFLIHFVNVDYDRHMSLIAETQEEEKKRMIGAASLVMNAEMTSGELAVFVHDSYQGKGLGTRLLKVLIDIAREKSLPEVHAEVLSENAAMLGIFRRFGFAIRRVPGGSSECRLKLS</sequence>
<dbReference type="FunFam" id="3.30.1490.20:FF:000020">
    <property type="entry name" value="Protein lysine acetyltransferase"/>
    <property type="match status" value="1"/>
</dbReference>
<dbReference type="PROSITE" id="PS50975">
    <property type="entry name" value="ATP_GRASP"/>
    <property type="match status" value="1"/>
</dbReference>
<dbReference type="OrthoDB" id="9791027at2"/>
<dbReference type="InterPro" id="IPR043938">
    <property type="entry name" value="Ligase_CoA_dom"/>
</dbReference>
<dbReference type="InterPro" id="IPR036291">
    <property type="entry name" value="NAD(P)-bd_dom_sf"/>
</dbReference>
<dbReference type="CDD" id="cd04301">
    <property type="entry name" value="NAT_SF"/>
    <property type="match status" value="1"/>
</dbReference>
<feature type="domain" description="ATP-grasp" evidence="6">
    <location>
        <begin position="493"/>
        <end position="529"/>
    </location>
</feature>
<feature type="domain" description="N-acetyltransferase" evidence="7">
    <location>
        <begin position="735"/>
        <end position="889"/>
    </location>
</feature>
<evidence type="ECO:0000259" key="6">
    <source>
        <dbReference type="PROSITE" id="PS50975"/>
    </source>
</evidence>
<dbReference type="Gene3D" id="3.30.1490.20">
    <property type="entry name" value="ATP-grasp fold, A domain"/>
    <property type="match status" value="1"/>
</dbReference>
<dbReference type="SUPFAM" id="SSF56059">
    <property type="entry name" value="Glutathione synthetase ATP-binding domain-like"/>
    <property type="match status" value="1"/>
</dbReference>
<proteinExistence type="inferred from homology"/>
<evidence type="ECO:0000313" key="8">
    <source>
        <dbReference type="EMBL" id="SEM76338.1"/>
    </source>
</evidence>
<dbReference type="Gene3D" id="3.40.50.720">
    <property type="entry name" value="NAD(P)-binding Rossmann-like Domain"/>
    <property type="match status" value="1"/>
</dbReference>
<dbReference type="SUPFAM" id="SSF51735">
    <property type="entry name" value="NAD(P)-binding Rossmann-fold domains"/>
    <property type="match status" value="1"/>
</dbReference>
<evidence type="ECO:0000256" key="4">
    <source>
        <dbReference type="ARBA" id="ARBA00060888"/>
    </source>
</evidence>
<dbReference type="GO" id="GO:0016747">
    <property type="term" value="F:acyltransferase activity, transferring groups other than amino-acyl groups"/>
    <property type="evidence" value="ECO:0007669"/>
    <property type="project" value="InterPro"/>
</dbReference>
<keyword evidence="1" id="KW-0436">Ligase</keyword>
<evidence type="ECO:0000259" key="7">
    <source>
        <dbReference type="PROSITE" id="PS51186"/>
    </source>
</evidence>
<dbReference type="PROSITE" id="PS51186">
    <property type="entry name" value="GNAT"/>
    <property type="match status" value="1"/>
</dbReference>
<keyword evidence="8" id="KW-0808">Transferase</keyword>
<dbReference type="InterPro" id="IPR011761">
    <property type="entry name" value="ATP-grasp"/>
</dbReference>
<name>A0A1H8B2H8_9BACT</name>
<evidence type="ECO:0000256" key="2">
    <source>
        <dbReference type="ARBA" id="ARBA00022741"/>
    </source>
</evidence>
<dbReference type="RefSeq" id="WP_093884837.1">
    <property type="nucleotide sequence ID" value="NZ_FOBS01000044.1"/>
</dbReference>
<evidence type="ECO:0000256" key="5">
    <source>
        <dbReference type="PROSITE-ProRule" id="PRU00409"/>
    </source>
</evidence>
<dbReference type="InterPro" id="IPR000182">
    <property type="entry name" value="GNAT_dom"/>
</dbReference>
<dbReference type="STRING" id="43775.SAMN04489760_1445"/>
<keyword evidence="3 5" id="KW-0067">ATP-binding</keyword>
<accession>A0A1H8B2H8</accession>
<keyword evidence="9" id="KW-1185">Reference proteome</keyword>
<dbReference type="InterPro" id="IPR016102">
    <property type="entry name" value="Succinyl-CoA_synth-like"/>
</dbReference>
<gene>
    <name evidence="8" type="ORF">SAMN04489760_1445</name>
</gene>
<reference evidence="8 9" key="1">
    <citation type="submission" date="2016-10" db="EMBL/GenBank/DDBJ databases">
        <authorList>
            <person name="de Groot N.N."/>
        </authorList>
    </citation>
    <scope>NUCLEOTIDE SEQUENCE [LARGE SCALE GENOMIC DNA]</scope>
    <source>
        <strain evidence="8 9">DSM 8423</strain>
    </source>
</reference>
<dbReference type="InterPro" id="IPR051538">
    <property type="entry name" value="Acyl-CoA_Synth/Transferase"/>
</dbReference>
<dbReference type="Gene3D" id="3.40.50.261">
    <property type="entry name" value="Succinyl-CoA synthetase domains"/>
    <property type="match status" value="2"/>
</dbReference>
<dbReference type="InterPro" id="IPR016181">
    <property type="entry name" value="Acyl_CoA_acyltransferase"/>
</dbReference>
<dbReference type="GO" id="GO:0046872">
    <property type="term" value="F:metal ion binding"/>
    <property type="evidence" value="ECO:0007669"/>
    <property type="project" value="InterPro"/>
</dbReference>
<dbReference type="PANTHER" id="PTHR43334:SF1">
    <property type="entry name" value="3-HYDROXYPROPIONATE--COA LIGASE [ADP-FORMING]"/>
    <property type="match status" value="1"/>
</dbReference>
<evidence type="ECO:0000256" key="3">
    <source>
        <dbReference type="ARBA" id="ARBA00022840"/>
    </source>
</evidence>
<dbReference type="PANTHER" id="PTHR43334">
    <property type="entry name" value="ACETATE--COA LIGASE [ADP-FORMING]"/>
    <property type="match status" value="1"/>
</dbReference>
<dbReference type="Pfam" id="PF13549">
    <property type="entry name" value="ATP-grasp_5"/>
    <property type="match status" value="1"/>
</dbReference>
<dbReference type="Gene3D" id="3.30.470.20">
    <property type="entry name" value="ATP-grasp fold, B domain"/>
    <property type="match status" value="1"/>
</dbReference>
<organism evidence="8 9">
    <name type="scientific">Syntrophus gentianae</name>
    <dbReference type="NCBI Taxonomy" id="43775"/>
    <lineage>
        <taxon>Bacteria</taxon>
        <taxon>Pseudomonadati</taxon>
        <taxon>Thermodesulfobacteriota</taxon>
        <taxon>Syntrophia</taxon>
        <taxon>Syntrophales</taxon>
        <taxon>Syntrophaceae</taxon>
        <taxon>Syntrophus</taxon>
    </lineage>
</organism>
<dbReference type="InterPro" id="IPR013815">
    <property type="entry name" value="ATP_grasp_subdomain_1"/>
</dbReference>
<dbReference type="Proteomes" id="UP000198744">
    <property type="component" value="Unassembled WGS sequence"/>
</dbReference>
<dbReference type="Gene3D" id="3.40.630.30">
    <property type="match status" value="1"/>
</dbReference>
<dbReference type="Pfam" id="PF00583">
    <property type="entry name" value="Acetyltransf_1"/>
    <property type="match status" value="1"/>
</dbReference>
<dbReference type="SMART" id="SM00881">
    <property type="entry name" value="CoA_binding"/>
    <property type="match status" value="1"/>
</dbReference>
<evidence type="ECO:0000313" key="9">
    <source>
        <dbReference type="Proteomes" id="UP000198744"/>
    </source>
</evidence>
<dbReference type="SUPFAM" id="SSF55729">
    <property type="entry name" value="Acyl-CoA N-acyltransferases (Nat)"/>
    <property type="match status" value="1"/>
</dbReference>
<dbReference type="Pfam" id="PF13380">
    <property type="entry name" value="CoA_binding_2"/>
    <property type="match status" value="1"/>
</dbReference>
<keyword evidence="2 5" id="KW-0547">Nucleotide-binding</keyword>
<dbReference type="GO" id="GO:0005524">
    <property type="term" value="F:ATP binding"/>
    <property type="evidence" value="ECO:0007669"/>
    <property type="project" value="UniProtKB-UniRule"/>
</dbReference>
<dbReference type="EMBL" id="FOBS01000044">
    <property type="protein sequence ID" value="SEM76338.1"/>
    <property type="molecule type" value="Genomic_DNA"/>
</dbReference>
<evidence type="ECO:0000256" key="1">
    <source>
        <dbReference type="ARBA" id="ARBA00022598"/>
    </source>
</evidence>
<comment type="similarity">
    <text evidence="4">In the N-terminal section; belongs to the acetate CoA ligase alpha subunit family.</text>
</comment>
<dbReference type="GO" id="GO:0043758">
    <property type="term" value="F:acetate-CoA ligase (ADP-forming) activity"/>
    <property type="evidence" value="ECO:0007669"/>
    <property type="project" value="InterPro"/>
</dbReference>
<dbReference type="InterPro" id="IPR003781">
    <property type="entry name" value="CoA-bd"/>
</dbReference>
<dbReference type="Pfam" id="PF13607">
    <property type="entry name" value="Succ_CoA_lig"/>
    <property type="match status" value="1"/>
</dbReference>